<evidence type="ECO:0008006" key="4">
    <source>
        <dbReference type="Google" id="ProtNLM"/>
    </source>
</evidence>
<comment type="caution">
    <text evidence="2">The sequence shown here is derived from an EMBL/GenBank/DDBJ whole genome shotgun (WGS) entry which is preliminary data.</text>
</comment>
<dbReference type="EMBL" id="QBKQ01000004">
    <property type="protein sequence ID" value="PTX41611.1"/>
    <property type="molecule type" value="Genomic_DNA"/>
</dbReference>
<evidence type="ECO:0000313" key="3">
    <source>
        <dbReference type="Proteomes" id="UP000244174"/>
    </source>
</evidence>
<organism evidence="2 3">
    <name type="scientific">Christiangramia gaetbulicola</name>
    <dbReference type="NCBI Taxonomy" id="703340"/>
    <lineage>
        <taxon>Bacteria</taxon>
        <taxon>Pseudomonadati</taxon>
        <taxon>Bacteroidota</taxon>
        <taxon>Flavobacteriia</taxon>
        <taxon>Flavobacteriales</taxon>
        <taxon>Flavobacteriaceae</taxon>
        <taxon>Christiangramia</taxon>
    </lineage>
</organism>
<evidence type="ECO:0000313" key="2">
    <source>
        <dbReference type="EMBL" id="PTX41611.1"/>
    </source>
</evidence>
<feature type="chain" id="PRO_5015495006" description="Ricin-type beta-trefoil lectin protein" evidence="1">
    <location>
        <begin position="20"/>
        <end position="169"/>
    </location>
</feature>
<dbReference type="AlphaFoldDB" id="A0A2T6ACR0"/>
<sequence length="169" mass="19739">MKHIILYGLLFFLPITTFAQETECACCTEQHSQFDFWIGDWEVFNENGDKVGENLVIKLEDNCILNENWKAENGSSGKSYNYYDPSDKTWNQLWISNFGNILKLKGKAENNKMILKSEVQKGKKGEYYNQITWTKNQDGSITQHWQILDAQENFLSDAFKGVYRKKQDN</sequence>
<dbReference type="OrthoDB" id="1121396at2"/>
<protein>
    <recommendedName>
        <fullName evidence="4">Ricin-type beta-trefoil lectin protein</fullName>
    </recommendedName>
</protein>
<name>A0A2T6ACR0_9FLAO</name>
<keyword evidence="1" id="KW-0732">Signal</keyword>
<proteinExistence type="predicted"/>
<gene>
    <name evidence="2" type="ORF">C8P64_3109</name>
</gene>
<accession>A0A2T6ACR0</accession>
<dbReference type="RefSeq" id="WP_108172986.1">
    <property type="nucleotide sequence ID" value="NZ_QBKQ01000004.1"/>
</dbReference>
<dbReference type="Proteomes" id="UP000244174">
    <property type="component" value="Unassembled WGS sequence"/>
</dbReference>
<keyword evidence="3" id="KW-1185">Reference proteome</keyword>
<reference evidence="2 3" key="1">
    <citation type="submission" date="2018-04" db="EMBL/GenBank/DDBJ databases">
        <title>Genomic Encyclopedia of Archaeal and Bacterial Type Strains, Phase II (KMG-II): from individual species to whole genera.</title>
        <authorList>
            <person name="Goeker M."/>
        </authorList>
    </citation>
    <scope>NUCLEOTIDE SEQUENCE [LARGE SCALE GENOMIC DNA]</scope>
    <source>
        <strain evidence="2 3">DSM 23082</strain>
    </source>
</reference>
<feature type="signal peptide" evidence="1">
    <location>
        <begin position="1"/>
        <end position="19"/>
    </location>
</feature>
<evidence type="ECO:0000256" key="1">
    <source>
        <dbReference type="SAM" id="SignalP"/>
    </source>
</evidence>